<evidence type="ECO:0000256" key="1">
    <source>
        <dbReference type="ARBA" id="ARBA00023015"/>
    </source>
</evidence>
<dbReference type="InterPro" id="IPR052359">
    <property type="entry name" value="HTH-type_reg/antitoxin"/>
</dbReference>
<keyword evidence="1" id="KW-0805">Transcription regulation</keyword>
<dbReference type="Pfam" id="PF01381">
    <property type="entry name" value="HTH_3"/>
    <property type="match status" value="1"/>
</dbReference>
<protein>
    <submittedName>
        <fullName evidence="5">Putative helix-turn-helix containing protein</fullName>
    </submittedName>
</protein>
<dbReference type="Proteomes" id="UP000254649">
    <property type="component" value="Unassembled WGS sequence"/>
</dbReference>
<sequence length="98" mass="11322">MDKELFERLIKGAEQMVAIEKGELEVPPENIHRFRIPNTKKIRTDSHLKQDEFAKALGVSKSLVQSWETQRRIPNGSSLKLLFLLEKQPSLINELRAL</sequence>
<keyword evidence="6" id="KW-1185">Reference proteome</keyword>
<dbReference type="GO" id="GO:0003677">
    <property type="term" value="F:DNA binding"/>
    <property type="evidence" value="ECO:0007669"/>
    <property type="project" value="UniProtKB-KW"/>
</dbReference>
<dbReference type="InterPro" id="IPR010982">
    <property type="entry name" value="Lambda_DNA-bd_dom_sf"/>
</dbReference>
<gene>
    <name evidence="5" type="ORF">NCTC10801_01419</name>
</gene>
<accession>A0A380TT29</accession>
<name>A0A380TT29_9PAST</name>
<proteinExistence type="predicted"/>
<evidence type="ECO:0000256" key="3">
    <source>
        <dbReference type="ARBA" id="ARBA00023163"/>
    </source>
</evidence>
<evidence type="ECO:0000256" key="2">
    <source>
        <dbReference type="ARBA" id="ARBA00023125"/>
    </source>
</evidence>
<dbReference type="InterPro" id="IPR001387">
    <property type="entry name" value="Cro/C1-type_HTH"/>
</dbReference>
<evidence type="ECO:0000259" key="4">
    <source>
        <dbReference type="PROSITE" id="PS50943"/>
    </source>
</evidence>
<dbReference type="PANTHER" id="PTHR36511">
    <property type="entry name" value="MERR FAMILY BACTERIAL REGULATORY PROTEIN"/>
    <property type="match status" value="1"/>
</dbReference>
<dbReference type="AlphaFoldDB" id="A0A380TT29"/>
<keyword evidence="2" id="KW-0238">DNA-binding</keyword>
<dbReference type="CDD" id="cd00093">
    <property type="entry name" value="HTH_XRE"/>
    <property type="match status" value="1"/>
</dbReference>
<evidence type="ECO:0000313" key="6">
    <source>
        <dbReference type="Proteomes" id="UP000254649"/>
    </source>
</evidence>
<dbReference type="Gene3D" id="1.10.260.40">
    <property type="entry name" value="lambda repressor-like DNA-binding domains"/>
    <property type="match status" value="1"/>
</dbReference>
<dbReference type="PANTHER" id="PTHR36511:SF3">
    <property type="entry name" value="ANTITOXIN HIGA-2"/>
    <property type="match status" value="1"/>
</dbReference>
<organism evidence="5 6">
    <name type="scientific">[Actinobacillus] rossii</name>
    <dbReference type="NCBI Taxonomy" id="123820"/>
    <lineage>
        <taxon>Bacteria</taxon>
        <taxon>Pseudomonadati</taxon>
        <taxon>Pseudomonadota</taxon>
        <taxon>Gammaproteobacteria</taxon>
        <taxon>Pasteurellales</taxon>
        <taxon>Pasteurellaceae</taxon>
    </lineage>
</organism>
<feature type="domain" description="HTH cro/C1-type" evidence="4">
    <location>
        <begin position="40"/>
        <end position="92"/>
    </location>
</feature>
<keyword evidence="3" id="KW-0804">Transcription</keyword>
<dbReference type="PROSITE" id="PS50943">
    <property type="entry name" value="HTH_CROC1"/>
    <property type="match status" value="1"/>
</dbReference>
<evidence type="ECO:0000313" key="5">
    <source>
        <dbReference type="EMBL" id="SUT91261.1"/>
    </source>
</evidence>
<dbReference type="EMBL" id="UFRQ01000003">
    <property type="protein sequence ID" value="SUT91261.1"/>
    <property type="molecule type" value="Genomic_DNA"/>
</dbReference>
<dbReference type="SUPFAM" id="SSF47413">
    <property type="entry name" value="lambda repressor-like DNA-binding domains"/>
    <property type="match status" value="1"/>
</dbReference>
<reference evidence="5 6" key="1">
    <citation type="submission" date="2018-06" db="EMBL/GenBank/DDBJ databases">
        <authorList>
            <consortium name="Pathogen Informatics"/>
            <person name="Doyle S."/>
        </authorList>
    </citation>
    <scope>NUCLEOTIDE SEQUENCE [LARGE SCALE GENOMIC DNA]</scope>
    <source>
        <strain evidence="5 6">NCTC10801</strain>
    </source>
</reference>
<dbReference type="OrthoDB" id="9799384at2"/>